<evidence type="ECO:0000313" key="3">
    <source>
        <dbReference type="Proteomes" id="UP000708576"/>
    </source>
</evidence>
<evidence type="ECO:0000313" key="2">
    <source>
        <dbReference type="EMBL" id="MBS2096813.1"/>
    </source>
</evidence>
<keyword evidence="1" id="KW-0732">Signal</keyword>
<accession>A0ABS5JPJ4</accession>
<organism evidence="2 3">
    <name type="scientific">Carboxylicivirga linearis</name>
    <dbReference type="NCBI Taxonomy" id="1628157"/>
    <lineage>
        <taxon>Bacteria</taxon>
        <taxon>Pseudomonadati</taxon>
        <taxon>Bacteroidota</taxon>
        <taxon>Bacteroidia</taxon>
        <taxon>Marinilabiliales</taxon>
        <taxon>Marinilabiliaceae</taxon>
        <taxon>Carboxylicivirga</taxon>
    </lineage>
</organism>
<comment type="caution">
    <text evidence="2">The sequence shown here is derived from an EMBL/GenBank/DDBJ whole genome shotgun (WGS) entry which is preliminary data.</text>
</comment>
<name>A0ABS5JPJ4_9BACT</name>
<dbReference type="Pfam" id="PF13689">
    <property type="entry name" value="DUF4154"/>
    <property type="match status" value="1"/>
</dbReference>
<keyword evidence="3" id="KW-1185">Reference proteome</keyword>
<feature type="signal peptide" evidence="1">
    <location>
        <begin position="1"/>
        <end position="19"/>
    </location>
</feature>
<protein>
    <submittedName>
        <fullName evidence="2">YfiR family protein</fullName>
    </submittedName>
</protein>
<dbReference type="InterPro" id="IPR025293">
    <property type="entry name" value="YfiR/HmsC-like"/>
</dbReference>
<proteinExistence type="predicted"/>
<reference evidence="2 3" key="1">
    <citation type="journal article" date="2015" name="Int. J. Syst. Evol. Microbiol.">
        <title>Carboxylicivirga linearis sp. nov., isolated from a sea cucumber culture pond.</title>
        <authorList>
            <person name="Wang F.Q."/>
            <person name="Zhou Y.X."/>
            <person name="Lin X.Z."/>
            <person name="Chen G.J."/>
            <person name="Du Z.J."/>
        </authorList>
    </citation>
    <scope>NUCLEOTIDE SEQUENCE [LARGE SCALE GENOMIC DNA]</scope>
    <source>
        <strain evidence="2 3">FB218</strain>
    </source>
</reference>
<gene>
    <name evidence="2" type="ORF">KEM10_00900</name>
</gene>
<sequence>MKKILFFVSLMLLPLAANAQIAKFKSVFTLNFIRHIGWPEAAKEGDFVIGVVKDKEIVSWLEKLSEGKKFGFQEVVIKEFKSIEEVQNCQVLFVSSSINFNRHASEIVSKVGGKNTLIVCESEGATDNGAMFNFVVREERLKFEIHKANAAKFGLQISSKLEGMQAAISL</sequence>
<dbReference type="EMBL" id="JAGUCO010000001">
    <property type="protein sequence ID" value="MBS2096813.1"/>
    <property type="molecule type" value="Genomic_DNA"/>
</dbReference>
<feature type="chain" id="PRO_5045953759" evidence="1">
    <location>
        <begin position="20"/>
        <end position="170"/>
    </location>
</feature>
<dbReference type="RefSeq" id="WP_212212272.1">
    <property type="nucleotide sequence ID" value="NZ_JAGUCO010000001.1"/>
</dbReference>
<dbReference type="Proteomes" id="UP000708576">
    <property type="component" value="Unassembled WGS sequence"/>
</dbReference>
<evidence type="ECO:0000256" key="1">
    <source>
        <dbReference type="SAM" id="SignalP"/>
    </source>
</evidence>